<dbReference type="InterPro" id="IPR000182">
    <property type="entry name" value="GNAT_dom"/>
</dbReference>
<evidence type="ECO:0000256" key="2">
    <source>
        <dbReference type="ARBA" id="ARBA00023315"/>
    </source>
</evidence>
<accession>A0A5B8Y1I8</accession>
<dbReference type="GO" id="GO:0005737">
    <property type="term" value="C:cytoplasm"/>
    <property type="evidence" value="ECO:0007669"/>
    <property type="project" value="TreeGrafter"/>
</dbReference>
<dbReference type="Pfam" id="PF13508">
    <property type="entry name" value="Acetyltransf_7"/>
    <property type="match status" value="1"/>
</dbReference>
<proteinExistence type="predicted"/>
<protein>
    <submittedName>
        <fullName evidence="4">GNAT family N-acetyltransferase</fullName>
    </submittedName>
</protein>
<dbReference type="InterPro" id="IPR016181">
    <property type="entry name" value="Acyl_CoA_acyltransferase"/>
</dbReference>
<accession>A0A4Y6PQI8</accession>
<dbReference type="RefSeq" id="WP_141197076.1">
    <property type="nucleotide sequence ID" value="NZ_CP041186.1"/>
</dbReference>
<gene>
    <name evidence="4" type="ORF">FIV42_07500</name>
</gene>
<reference evidence="4 5" key="1">
    <citation type="submission" date="2019-06" db="EMBL/GenBank/DDBJ databases">
        <title>Persicimonas caeni gen. nov., sp. nov., a predatory bacterium isolated from solar saltern.</title>
        <authorList>
            <person name="Wang S."/>
        </authorList>
    </citation>
    <scope>NUCLEOTIDE SEQUENCE [LARGE SCALE GENOMIC DNA]</scope>
    <source>
        <strain evidence="4 5">YN101</strain>
    </source>
</reference>
<evidence type="ECO:0000259" key="3">
    <source>
        <dbReference type="PROSITE" id="PS51186"/>
    </source>
</evidence>
<keyword evidence="2" id="KW-0012">Acyltransferase</keyword>
<dbReference type="SUPFAM" id="SSF55729">
    <property type="entry name" value="Acyl-CoA N-acyltransferases (Nat)"/>
    <property type="match status" value="1"/>
</dbReference>
<dbReference type="PROSITE" id="PS51186">
    <property type="entry name" value="GNAT"/>
    <property type="match status" value="1"/>
</dbReference>
<dbReference type="GO" id="GO:0008080">
    <property type="term" value="F:N-acetyltransferase activity"/>
    <property type="evidence" value="ECO:0007669"/>
    <property type="project" value="InterPro"/>
</dbReference>
<dbReference type="EMBL" id="CP041186">
    <property type="protein sequence ID" value="QDG50584.1"/>
    <property type="molecule type" value="Genomic_DNA"/>
</dbReference>
<dbReference type="InterPro" id="IPR045039">
    <property type="entry name" value="NSI-like"/>
</dbReference>
<keyword evidence="5" id="KW-1185">Reference proteome</keyword>
<dbReference type="CDD" id="cd04301">
    <property type="entry name" value="NAT_SF"/>
    <property type="match status" value="1"/>
</dbReference>
<dbReference type="Gene3D" id="3.40.630.30">
    <property type="match status" value="1"/>
</dbReference>
<dbReference type="PANTHER" id="PTHR43626">
    <property type="entry name" value="ACYL-COA N-ACYLTRANSFERASE"/>
    <property type="match status" value="1"/>
</dbReference>
<dbReference type="OrthoDB" id="9775804at2"/>
<evidence type="ECO:0000256" key="1">
    <source>
        <dbReference type="ARBA" id="ARBA00022679"/>
    </source>
</evidence>
<dbReference type="PANTHER" id="PTHR43626:SF4">
    <property type="entry name" value="GCN5-RELATED N-ACETYLTRANSFERASE 2, CHLOROPLASTIC"/>
    <property type="match status" value="1"/>
</dbReference>
<evidence type="ECO:0000313" key="4">
    <source>
        <dbReference type="EMBL" id="QDG50584.1"/>
    </source>
</evidence>
<organism evidence="4 5">
    <name type="scientific">Persicimonas caeni</name>
    <dbReference type="NCBI Taxonomy" id="2292766"/>
    <lineage>
        <taxon>Bacteria</taxon>
        <taxon>Deltaproteobacteria</taxon>
        <taxon>Bradymonadales</taxon>
        <taxon>Bradymonadaceae</taxon>
        <taxon>Persicimonas</taxon>
    </lineage>
</organism>
<sequence>MIDYRTDLDGVSADDLDGFFVGWPTHPDCATHLRMLENAYAVAVAVDADTGRVVGFANAISDGVLSAYIPLLEVLPEWQGQGIGTRLIEVLCEQLDDLYMVDLVCDAELEAFYEPLGFRALTGMAKRNYASQTGN</sequence>
<dbReference type="Proteomes" id="UP000315995">
    <property type="component" value="Chromosome"/>
</dbReference>
<feature type="domain" description="N-acetyltransferase" evidence="3">
    <location>
        <begin position="2"/>
        <end position="135"/>
    </location>
</feature>
<keyword evidence="1 4" id="KW-0808">Transferase</keyword>
<evidence type="ECO:0000313" key="5">
    <source>
        <dbReference type="Proteomes" id="UP000315995"/>
    </source>
</evidence>
<dbReference type="AlphaFoldDB" id="A0A4Y6PQI8"/>
<name>A0A4Y6PQI8_PERCE</name>